<dbReference type="Proteomes" id="UP000238322">
    <property type="component" value="Unassembled WGS sequence"/>
</dbReference>
<dbReference type="PANTHER" id="PTHR35370">
    <property type="entry name" value="CYTOPLASMIC PROTEIN-RELATED-RELATED"/>
    <property type="match status" value="1"/>
</dbReference>
<organism evidence="1 2">
    <name type="scientific">Blastopirellula marina</name>
    <dbReference type="NCBI Taxonomy" id="124"/>
    <lineage>
        <taxon>Bacteria</taxon>
        <taxon>Pseudomonadati</taxon>
        <taxon>Planctomycetota</taxon>
        <taxon>Planctomycetia</taxon>
        <taxon>Pirellulales</taxon>
        <taxon>Pirellulaceae</taxon>
        <taxon>Blastopirellula</taxon>
    </lineage>
</organism>
<reference evidence="1 2" key="1">
    <citation type="submission" date="2018-02" db="EMBL/GenBank/DDBJ databases">
        <title>Comparative genomes isolates from brazilian mangrove.</title>
        <authorList>
            <person name="Araujo J.E."/>
            <person name="Taketani R.G."/>
            <person name="Silva M.C.P."/>
            <person name="Loureco M.V."/>
            <person name="Andreote F.D."/>
        </authorList>
    </citation>
    <scope>NUCLEOTIDE SEQUENCE [LARGE SCALE GENOMIC DNA]</scope>
    <source>
        <strain evidence="1 2">Hex-1 MGV</strain>
    </source>
</reference>
<dbReference type="AlphaFoldDB" id="A0A2S8FVJ5"/>
<evidence type="ECO:0000313" key="1">
    <source>
        <dbReference type="EMBL" id="PQO36199.1"/>
    </source>
</evidence>
<name>A0A2S8FVJ5_9BACT</name>
<dbReference type="OrthoDB" id="9763676at2"/>
<dbReference type="PIRSF" id="PIRSF028304">
    <property type="entry name" value="UCP028304"/>
    <property type="match status" value="1"/>
</dbReference>
<dbReference type="InterPro" id="IPR010272">
    <property type="entry name" value="T6SS_TssF"/>
</dbReference>
<gene>
    <name evidence="1" type="primary">vasA</name>
    <name evidence="1" type="ORF">C5Y83_09800</name>
</gene>
<accession>A0A2S8FVJ5</accession>
<dbReference type="EMBL" id="PUHY01000006">
    <property type="protein sequence ID" value="PQO36199.1"/>
    <property type="molecule type" value="Genomic_DNA"/>
</dbReference>
<proteinExistence type="predicted"/>
<dbReference type="Pfam" id="PF05947">
    <property type="entry name" value="T6SS_TssF"/>
    <property type="match status" value="1"/>
</dbReference>
<dbReference type="PANTHER" id="PTHR35370:SF1">
    <property type="entry name" value="TYPE VI SECRETION SYSTEM COMPONENT TSSF1"/>
    <property type="match status" value="1"/>
</dbReference>
<sequence>MSDELLEFYRRERAYLLDQGKAFARANPKIAGRLGLGGDDFKDPHVGRLVESFAYLNARTRLKLEDDFPEIAASMLEVLFPHLLRPVPSMSVLQFGLDRAQVEAFNGFPVPRGTMLETEKIDGDPCRFRTCYDTTCWPIEVTEVSLVSHPFEAPPTLFNARSSALLKIKLKTYSSNTTLNELKLQSLRFFIKEQAPYKFDLYELLMTSVVGVAAAESSKATWYETLPTNCISPVGFARDEGMFDYPARSFLGYRLLTEFFTFPDKFLFVDFNLQSTLKKFTGNHVELYVFLNRSNPDLERRLNADNLLIGCTPIVNLYRQEAEPIRLTHEKTEYHVIPDSRRPMANEIYSVDEVTAVSQDNREVNYYPFYSFKHAADSGEARTYWHATRRPNPGGQEVHDEGTELFLSVVDLDFQPSVDAQWSMHADLTCFNRDLPERLPFGGDQPKLFMSGLAPITKIKCLQAPTRTRRPDIEQGIRWRLISHLSLNHLSLSDDSDGLSALREILGLYDYVSSGVSRSFIEGIVNVHSEPCTARVKSSHGAVFCRGTRVHVTFDSSSYSGGGMFLLASVLEHFFALYCTINSFTQMVMHDETGEEIYRWAPRAGENVLL</sequence>
<evidence type="ECO:0000313" key="2">
    <source>
        <dbReference type="Proteomes" id="UP000238322"/>
    </source>
</evidence>
<dbReference type="NCBIfam" id="TIGR03359">
    <property type="entry name" value="VI_chp_6"/>
    <property type="match status" value="1"/>
</dbReference>
<protein>
    <submittedName>
        <fullName evidence="1">Type VI secretion system baseplate subunit TssF</fullName>
    </submittedName>
</protein>
<comment type="caution">
    <text evidence="1">The sequence shown here is derived from an EMBL/GenBank/DDBJ whole genome shotgun (WGS) entry which is preliminary data.</text>
</comment>
<dbReference type="RefSeq" id="WP_105329489.1">
    <property type="nucleotide sequence ID" value="NZ_PUHY01000006.1"/>
</dbReference>